<keyword evidence="1" id="KW-0175">Coiled coil</keyword>
<evidence type="ECO:0000256" key="2">
    <source>
        <dbReference type="SAM" id="MobiDB-lite"/>
    </source>
</evidence>
<dbReference type="PANTHER" id="PTHR43173:SF22">
    <property type="entry name" value="OS07G0227800 PROTEIN"/>
    <property type="match status" value="1"/>
</dbReference>
<reference evidence="4 5" key="1">
    <citation type="journal article" date="2018" name="Plant J.">
        <title>Genome sequences of Chlorella sorokiniana UTEX 1602 and Micractinium conductrix SAG 241.80: implications to maltose excretion by a green alga.</title>
        <authorList>
            <person name="Arriola M.B."/>
            <person name="Velmurugan N."/>
            <person name="Zhang Y."/>
            <person name="Plunkett M.H."/>
            <person name="Hondzo H."/>
            <person name="Barney B.M."/>
        </authorList>
    </citation>
    <scope>NUCLEOTIDE SEQUENCE [LARGE SCALE GENOMIC DNA]</scope>
    <source>
        <strain evidence="5">UTEX 1602</strain>
    </source>
</reference>
<feature type="coiled-coil region" evidence="1">
    <location>
        <begin position="48"/>
        <end position="75"/>
    </location>
</feature>
<dbReference type="InterPro" id="IPR011009">
    <property type="entry name" value="Kinase-like_dom_sf"/>
</dbReference>
<dbReference type="GO" id="GO:0016301">
    <property type="term" value="F:kinase activity"/>
    <property type="evidence" value="ECO:0007669"/>
    <property type="project" value="UniProtKB-KW"/>
</dbReference>
<dbReference type="STRING" id="3076.A0A2P6U208"/>
<dbReference type="InterPro" id="IPR051130">
    <property type="entry name" value="Mito_struct-func_regulator"/>
</dbReference>
<feature type="domain" description="ABC1 atypical kinase-like" evidence="3">
    <location>
        <begin position="156"/>
        <end position="403"/>
    </location>
</feature>
<proteinExistence type="predicted"/>
<dbReference type="PANTHER" id="PTHR43173">
    <property type="entry name" value="ABC1 FAMILY PROTEIN"/>
    <property type="match status" value="1"/>
</dbReference>
<feature type="compositionally biased region" description="Low complexity" evidence="2">
    <location>
        <begin position="10"/>
        <end position="25"/>
    </location>
</feature>
<evidence type="ECO:0000313" key="5">
    <source>
        <dbReference type="Proteomes" id="UP000239899"/>
    </source>
</evidence>
<dbReference type="CDD" id="cd05121">
    <property type="entry name" value="ABC1_ADCK3-like"/>
    <property type="match status" value="1"/>
</dbReference>
<dbReference type="OrthoDB" id="427480at2759"/>
<feature type="region of interest" description="Disordered" evidence="2">
    <location>
        <begin position="1"/>
        <end position="43"/>
    </location>
</feature>
<evidence type="ECO:0000256" key="1">
    <source>
        <dbReference type="SAM" id="Coils"/>
    </source>
</evidence>
<dbReference type="AlphaFoldDB" id="A0A2P6U208"/>
<dbReference type="InterPro" id="IPR004147">
    <property type="entry name" value="ABC1_dom"/>
</dbReference>
<dbReference type="Pfam" id="PF03109">
    <property type="entry name" value="ABC1"/>
    <property type="match status" value="1"/>
</dbReference>
<dbReference type="GO" id="GO:0010287">
    <property type="term" value="C:plastoglobule"/>
    <property type="evidence" value="ECO:0007669"/>
    <property type="project" value="TreeGrafter"/>
</dbReference>
<evidence type="ECO:0000259" key="3">
    <source>
        <dbReference type="Pfam" id="PF03109"/>
    </source>
</evidence>
<dbReference type="EMBL" id="LHPG02000002">
    <property type="protein sequence ID" value="PRW60339.1"/>
    <property type="molecule type" value="Genomic_DNA"/>
</dbReference>
<dbReference type="SUPFAM" id="SSF56112">
    <property type="entry name" value="Protein kinase-like (PK-like)"/>
    <property type="match status" value="1"/>
</dbReference>
<evidence type="ECO:0000313" key="4">
    <source>
        <dbReference type="EMBL" id="PRW60339.1"/>
    </source>
</evidence>
<comment type="caution">
    <text evidence="4">The sequence shown here is derived from an EMBL/GenBank/DDBJ whole genome shotgun (WGS) entry which is preliminary data.</text>
</comment>
<gene>
    <name evidence="4" type="ORF">C2E21_1112</name>
</gene>
<protein>
    <submittedName>
        <fullName evidence="4">AarF domain-containing kinase chloroplastic-like</fullName>
    </submittedName>
</protein>
<dbReference type="Proteomes" id="UP000239899">
    <property type="component" value="Unassembled WGS sequence"/>
</dbReference>
<name>A0A2P6U208_CHLSO</name>
<sequence>MKAASASMSGRALARQPAAGAAQYGRPGGSSGSGNGSSSGGSFAASAAAAASQDAAQLQRRLADLQELLREAAQIALATGPRGIARSAQAAAALLSVARDQAQRLQAGQPPEAPPVVLRKLFERLGATYIKLGQFIASSPTLFPEEYVLEFQKCLDATEPVPFEVIRRTIESDLGLSLEDVFVSVDSAPLATASIAQVHAAVLRGSNKDVVIKVLKPGVEDVLTTDLNFLYLSSRLLEWVSPDLARTSLSAIVGDIRTSMLDEVDFTKEAQHLAQFAGYLDRGGLRRVATCPGVYRQFSSKRVMVMDRLRGVPLTDLDAVRSITTVEPELVLINALNTWFGSVVGCETFHADVHAGNLLVLPDGRVGFIDFGIVGRISQVTWRAVEALLLATGTGDYETMAKALMTIGATSQEVNIKAFAADLEKLFNSLQAIDTELIVQAGAGGGVSASVAADDAAVNRFLLDLVRVGENNGIRFPREFALLIKQMLYFDRYNRILAPSLRVFEDRRINLRQVDVDFDLS</sequence>
<dbReference type="GO" id="GO:0005886">
    <property type="term" value="C:plasma membrane"/>
    <property type="evidence" value="ECO:0007669"/>
    <property type="project" value="TreeGrafter"/>
</dbReference>
<feature type="compositionally biased region" description="Gly residues" evidence="2">
    <location>
        <begin position="26"/>
        <end position="39"/>
    </location>
</feature>
<keyword evidence="5" id="KW-1185">Reference proteome</keyword>
<organism evidence="4 5">
    <name type="scientific">Chlorella sorokiniana</name>
    <name type="common">Freshwater green alga</name>
    <dbReference type="NCBI Taxonomy" id="3076"/>
    <lineage>
        <taxon>Eukaryota</taxon>
        <taxon>Viridiplantae</taxon>
        <taxon>Chlorophyta</taxon>
        <taxon>core chlorophytes</taxon>
        <taxon>Trebouxiophyceae</taxon>
        <taxon>Chlorellales</taxon>
        <taxon>Chlorellaceae</taxon>
        <taxon>Chlorella clade</taxon>
        <taxon>Chlorella</taxon>
    </lineage>
</organism>
<accession>A0A2P6U208</accession>